<dbReference type="InterPro" id="IPR015267">
    <property type="entry name" value="PPP4R2"/>
</dbReference>
<evidence type="ECO:0000256" key="2">
    <source>
        <dbReference type="SAM" id="MobiDB-lite"/>
    </source>
</evidence>
<dbReference type="GO" id="GO:0030289">
    <property type="term" value="C:protein phosphatase 4 complex"/>
    <property type="evidence" value="ECO:0007669"/>
    <property type="project" value="InterPro"/>
</dbReference>
<dbReference type="PANTHER" id="PTHR16487:SF0">
    <property type="entry name" value="PROTEIN PHOSPHATASE 4 REGULATORY SUBUNIT 2-RELATED"/>
    <property type="match status" value="1"/>
</dbReference>
<accession>A0A0X8HS65</accession>
<feature type="compositionally biased region" description="Acidic residues" evidence="2">
    <location>
        <begin position="237"/>
        <end position="255"/>
    </location>
</feature>
<dbReference type="Pfam" id="PF09184">
    <property type="entry name" value="PPP4R2"/>
    <property type="match status" value="1"/>
</dbReference>
<dbReference type="Proteomes" id="UP000243052">
    <property type="component" value="Chromosome iv"/>
</dbReference>
<evidence type="ECO:0000313" key="4">
    <source>
        <dbReference type="Proteomes" id="UP000243052"/>
    </source>
</evidence>
<organism evidence="3 4">
    <name type="scientific">Eremothecium sinecaudum</name>
    <dbReference type="NCBI Taxonomy" id="45286"/>
    <lineage>
        <taxon>Eukaryota</taxon>
        <taxon>Fungi</taxon>
        <taxon>Dikarya</taxon>
        <taxon>Ascomycota</taxon>
        <taxon>Saccharomycotina</taxon>
        <taxon>Saccharomycetes</taxon>
        <taxon>Saccharomycetales</taxon>
        <taxon>Saccharomycetaceae</taxon>
        <taxon>Eremothecium</taxon>
    </lineage>
</organism>
<dbReference type="PANTHER" id="PTHR16487">
    <property type="entry name" value="PPP4R2-RELATED PROTEIN"/>
    <property type="match status" value="1"/>
</dbReference>
<feature type="region of interest" description="Disordered" evidence="2">
    <location>
        <begin position="213"/>
        <end position="269"/>
    </location>
</feature>
<feature type="compositionally biased region" description="Basic and acidic residues" evidence="2">
    <location>
        <begin position="318"/>
        <end position="343"/>
    </location>
</feature>
<dbReference type="OrthoDB" id="341898at2759"/>
<dbReference type="GO" id="GO:0005634">
    <property type="term" value="C:nucleus"/>
    <property type="evidence" value="ECO:0007669"/>
    <property type="project" value="TreeGrafter"/>
</dbReference>
<dbReference type="EMBL" id="CP014244">
    <property type="protein sequence ID" value="AMD20423.1"/>
    <property type="molecule type" value="Genomic_DNA"/>
</dbReference>
<dbReference type="GO" id="GO:0005737">
    <property type="term" value="C:cytoplasm"/>
    <property type="evidence" value="ECO:0007669"/>
    <property type="project" value="TreeGrafter"/>
</dbReference>
<name>A0A0X8HS65_9SACH</name>
<feature type="region of interest" description="Disordered" evidence="2">
    <location>
        <begin position="308"/>
        <end position="432"/>
    </location>
</feature>
<gene>
    <name evidence="3" type="ORF">AW171_hschr42316</name>
</gene>
<keyword evidence="4" id="KW-1185">Reference proteome</keyword>
<dbReference type="AlphaFoldDB" id="A0A0X8HS65"/>
<dbReference type="GeneID" id="28723669"/>
<dbReference type="GO" id="GO:0019888">
    <property type="term" value="F:protein phosphatase regulator activity"/>
    <property type="evidence" value="ECO:0007669"/>
    <property type="project" value="InterPro"/>
</dbReference>
<proteinExistence type="inferred from homology"/>
<dbReference type="RefSeq" id="XP_017987419.1">
    <property type="nucleotide sequence ID" value="XM_018132003.1"/>
</dbReference>
<feature type="compositionally biased region" description="Acidic residues" evidence="2">
    <location>
        <begin position="213"/>
        <end position="229"/>
    </location>
</feature>
<evidence type="ECO:0000313" key="3">
    <source>
        <dbReference type="EMBL" id="AMD20423.1"/>
    </source>
</evidence>
<evidence type="ECO:0000256" key="1">
    <source>
        <dbReference type="ARBA" id="ARBA00009207"/>
    </source>
</evidence>
<reference evidence="3 4" key="1">
    <citation type="submission" date="2016-01" db="EMBL/GenBank/DDBJ databases">
        <title>Genome sequence of the yeast Holleya sinecauda.</title>
        <authorList>
            <person name="Dietrich F.S."/>
        </authorList>
    </citation>
    <scope>NUCLEOTIDE SEQUENCE [LARGE SCALE GENOMIC DNA]</scope>
    <source>
        <strain evidence="3 4">ATCC 58844</strain>
    </source>
</reference>
<comment type="similarity">
    <text evidence="1">Belongs to the PPP4R2 family.</text>
</comment>
<dbReference type="STRING" id="45286.A0A0X8HS65"/>
<protein>
    <submittedName>
        <fullName evidence="3">HDL321Wp</fullName>
    </submittedName>
</protein>
<sequence>MMGIKSKQLYQDLTQIVIERDVSPLECNIPSEFLGRLFEHMLVSIPQDIFSNEGGSDGWEHDVGRLQHVVEYIEINFARNNTYPFTIQRLCELCYHPLKYFKIHELKKFVNAVEKVSFVRSSWTKDYGVSENLHSRENPANGNQVAQSIENGDSRGYSENVSISKIQWLGSRDTGNLKDFIEKIESIVSVTFGYDEEEEEDEEDRDVIIQECYEEDTGVDTEEEDEEDRDYVLDEASTSEDEDEDDGEDDMEDVGPDLHNDAQGANQNETYGYDKQSEASTGHNIETTESYNGEVASVLEDLGIDAGINLSGTKRRPTKDLDGFNFRETKSELTEDQLEDRPESSILINSPHFGNSVRGDDESTNNMNNNVFDSGEHKSASLGHMHASERTQPILISPTEVKENTEKMTAISQEDSPLRHRAKGNTHVAPIL</sequence>